<evidence type="ECO:0000313" key="2">
    <source>
        <dbReference type="Proteomes" id="UP000032247"/>
    </source>
</evidence>
<sequence>MKTDRGVKARGGSNPSSSAILILILMKHKHILEIVLSVAFGAADFLF</sequence>
<comment type="caution">
    <text evidence="1">The sequence shown here is derived from an EMBL/GenBank/DDBJ whole genome shotgun (WGS) entry which is preliminary data.</text>
</comment>
<reference evidence="1 2" key="1">
    <citation type="submission" date="2014-12" db="EMBL/GenBank/DDBJ databases">
        <title>Comparative genome analysis of Bacillus coagulans HM-08, Clostridium butyricum HM-68, Bacillus subtilis HM-66 and Bacillus licheniformis BL-09.</title>
        <authorList>
            <person name="Zhang H."/>
        </authorList>
    </citation>
    <scope>NUCLEOTIDE SEQUENCE [LARGE SCALE GENOMIC DNA]</scope>
    <source>
        <strain evidence="1 2">HM-66</strain>
    </source>
</reference>
<accession>A0A0D1JCS7</accession>
<dbReference type="AlphaFoldDB" id="A0A0D1JCS7"/>
<dbReference type="Proteomes" id="UP000032247">
    <property type="component" value="Unassembled WGS sequence"/>
</dbReference>
<protein>
    <submittedName>
        <fullName evidence="1">Uncharacterized protein</fullName>
    </submittedName>
</protein>
<name>A0A0D1JCS7_BACIU</name>
<dbReference type="EMBL" id="JXBC01000006">
    <property type="protein sequence ID" value="KIU10164.1"/>
    <property type="molecule type" value="Genomic_DNA"/>
</dbReference>
<gene>
    <name evidence="1" type="ORF">SC09_Contig28orf00352</name>
</gene>
<organism evidence="1 2">
    <name type="scientific">Bacillus subtilis</name>
    <dbReference type="NCBI Taxonomy" id="1423"/>
    <lineage>
        <taxon>Bacteria</taxon>
        <taxon>Bacillati</taxon>
        <taxon>Bacillota</taxon>
        <taxon>Bacilli</taxon>
        <taxon>Bacillales</taxon>
        <taxon>Bacillaceae</taxon>
        <taxon>Bacillus</taxon>
    </lineage>
</organism>
<evidence type="ECO:0000313" key="1">
    <source>
        <dbReference type="EMBL" id="KIU10164.1"/>
    </source>
</evidence>
<proteinExistence type="predicted"/>